<sequence length="391" mass="43394">MSTGDIGESAGRITGIKSALRVIPNFPKPGIMFQDITTLLLDPKAFKDTIDLFVERYKHERISVIAGIEARGFIFGPPIALAIGAKFVPLRKPKKLPGEVMSEKYVLEYGSDCLEMHVGAVDSGDRALIVDDLIATGGTLCAAMNLLERAGAEVVECACVIEVPELKGRERLRSHGKPFNVDGDAVALDNVTSTLVMMTWHQGLKMISRVSVMYPSLMMDVLERRRNLSSSVFITISDNTYQVRCTSLQTRYEGRPFIFNKSGLAIGNPFGLLIIQTQWVAVILHTRSSHVDDQRCVIVGVIDVFDSEEALSMSLDRKLLEASYVDLIDWSKWHVLWADERVVSKDHPNSNYMLAYDGFTSKLMKRLLKGIATSPGEVVYLPSSSFFAQLK</sequence>
<reference evidence="13 14" key="1">
    <citation type="submission" date="2019-05" db="EMBL/GenBank/DDBJ databases">
        <title>Mikania micrantha, genome provides insights into the molecular mechanism of rapid growth.</title>
        <authorList>
            <person name="Liu B."/>
        </authorList>
    </citation>
    <scope>NUCLEOTIDE SEQUENCE [LARGE SCALE GENOMIC DNA]</scope>
    <source>
        <strain evidence="13">NLD-2019</strain>
        <tissue evidence="13">Leaf</tissue>
    </source>
</reference>
<name>A0A5N6N3V3_9ASTR</name>
<comment type="pathway">
    <text evidence="3">Purine metabolism; AMP biosynthesis via salvage pathway; AMP from adenine: step 1/1.</text>
</comment>
<keyword evidence="8" id="KW-0328">Glycosyltransferase</keyword>
<evidence type="ECO:0000256" key="1">
    <source>
        <dbReference type="ARBA" id="ARBA00000868"/>
    </source>
</evidence>
<comment type="similarity">
    <text evidence="4">Belongs to the purine/pyrimidine phosphoribosyltransferase family.</text>
</comment>
<comment type="caution">
    <text evidence="13">The sequence shown here is derived from an EMBL/GenBank/DDBJ whole genome shotgun (WGS) entry which is preliminary data.</text>
</comment>
<dbReference type="AlphaFoldDB" id="A0A5N6N3V3"/>
<proteinExistence type="inferred from homology"/>
<evidence type="ECO:0000313" key="13">
    <source>
        <dbReference type="EMBL" id="KAD4384632.1"/>
    </source>
</evidence>
<dbReference type="PANTHER" id="PTHR11776">
    <property type="entry name" value="ADENINE PHOSPHORIBOSYLTRANSFERASE"/>
    <property type="match status" value="1"/>
</dbReference>
<dbReference type="PANTHER" id="PTHR11776:SF7">
    <property type="entry name" value="PHOSPHORIBOSYLTRANSFERASE DOMAIN-CONTAINING PROTEIN"/>
    <property type="match status" value="1"/>
</dbReference>
<keyword evidence="10" id="KW-0660">Purine salvage</keyword>
<dbReference type="CDD" id="cd06223">
    <property type="entry name" value="PRTases_typeI"/>
    <property type="match status" value="1"/>
</dbReference>
<dbReference type="InterPro" id="IPR037171">
    <property type="entry name" value="NagB/RpiA_transferase-like"/>
</dbReference>
<keyword evidence="9" id="KW-0808">Transferase</keyword>
<dbReference type="Proteomes" id="UP000326396">
    <property type="component" value="Linkage Group LG3"/>
</dbReference>
<dbReference type="NCBIfam" id="TIGR01090">
    <property type="entry name" value="apt"/>
    <property type="match status" value="1"/>
</dbReference>
<keyword evidence="7" id="KW-0963">Cytoplasm</keyword>
<dbReference type="InterPro" id="IPR029057">
    <property type="entry name" value="PRTase-like"/>
</dbReference>
<evidence type="ECO:0000256" key="2">
    <source>
        <dbReference type="ARBA" id="ARBA00004496"/>
    </source>
</evidence>
<feature type="domain" description="Phosphoribosyltransferase" evidence="11">
    <location>
        <begin position="42"/>
        <end position="169"/>
    </location>
</feature>
<evidence type="ECO:0000256" key="5">
    <source>
        <dbReference type="ARBA" id="ARBA00011738"/>
    </source>
</evidence>
<dbReference type="GO" id="GO:0005829">
    <property type="term" value="C:cytosol"/>
    <property type="evidence" value="ECO:0007669"/>
    <property type="project" value="TreeGrafter"/>
</dbReference>
<dbReference type="InterPro" id="IPR000836">
    <property type="entry name" value="PRTase_dom"/>
</dbReference>
<evidence type="ECO:0000256" key="7">
    <source>
        <dbReference type="ARBA" id="ARBA00022490"/>
    </source>
</evidence>
<dbReference type="Gene3D" id="3.40.50.1360">
    <property type="match status" value="1"/>
</dbReference>
<evidence type="ECO:0000259" key="12">
    <source>
        <dbReference type="Pfam" id="PF01182"/>
    </source>
</evidence>
<dbReference type="InterPro" id="IPR050120">
    <property type="entry name" value="Adenine_PRTase"/>
</dbReference>
<evidence type="ECO:0000256" key="6">
    <source>
        <dbReference type="ARBA" id="ARBA00011893"/>
    </source>
</evidence>
<organism evidence="13 14">
    <name type="scientific">Mikania micrantha</name>
    <name type="common">bitter vine</name>
    <dbReference type="NCBI Taxonomy" id="192012"/>
    <lineage>
        <taxon>Eukaryota</taxon>
        <taxon>Viridiplantae</taxon>
        <taxon>Streptophyta</taxon>
        <taxon>Embryophyta</taxon>
        <taxon>Tracheophyta</taxon>
        <taxon>Spermatophyta</taxon>
        <taxon>Magnoliopsida</taxon>
        <taxon>eudicotyledons</taxon>
        <taxon>Gunneridae</taxon>
        <taxon>Pentapetalae</taxon>
        <taxon>asterids</taxon>
        <taxon>campanulids</taxon>
        <taxon>Asterales</taxon>
        <taxon>Asteraceae</taxon>
        <taxon>Asteroideae</taxon>
        <taxon>Heliantheae alliance</taxon>
        <taxon>Eupatorieae</taxon>
        <taxon>Mikania</taxon>
    </lineage>
</organism>
<dbReference type="GO" id="GO:0006168">
    <property type="term" value="P:adenine salvage"/>
    <property type="evidence" value="ECO:0007669"/>
    <property type="project" value="InterPro"/>
</dbReference>
<comment type="subunit">
    <text evidence="5">Homodimer.</text>
</comment>
<dbReference type="Gene3D" id="3.40.50.2020">
    <property type="match status" value="1"/>
</dbReference>
<evidence type="ECO:0000256" key="8">
    <source>
        <dbReference type="ARBA" id="ARBA00022676"/>
    </source>
</evidence>
<comment type="subcellular location">
    <subcellularLocation>
        <location evidence="2">Cytoplasm</location>
    </subcellularLocation>
</comment>
<evidence type="ECO:0000256" key="9">
    <source>
        <dbReference type="ARBA" id="ARBA00022679"/>
    </source>
</evidence>
<dbReference type="GO" id="GO:0044209">
    <property type="term" value="P:AMP salvage"/>
    <property type="evidence" value="ECO:0007669"/>
    <property type="project" value="UniProtKB-UniPathway"/>
</dbReference>
<dbReference type="GO" id="GO:0005975">
    <property type="term" value="P:carbohydrate metabolic process"/>
    <property type="evidence" value="ECO:0007669"/>
    <property type="project" value="InterPro"/>
</dbReference>
<dbReference type="InterPro" id="IPR005764">
    <property type="entry name" value="Ade_phspho_trans"/>
</dbReference>
<keyword evidence="14" id="KW-1185">Reference proteome</keyword>
<dbReference type="InterPro" id="IPR006148">
    <property type="entry name" value="Glc/Gal-6P_isomerase"/>
</dbReference>
<accession>A0A5N6N3V3</accession>
<dbReference type="OrthoDB" id="363185at2759"/>
<evidence type="ECO:0000256" key="10">
    <source>
        <dbReference type="ARBA" id="ARBA00022726"/>
    </source>
</evidence>
<evidence type="ECO:0000256" key="3">
    <source>
        <dbReference type="ARBA" id="ARBA00004659"/>
    </source>
</evidence>
<feature type="domain" description="Glucosamine/galactosamine-6-phosphate isomerase" evidence="12">
    <location>
        <begin position="322"/>
        <end position="363"/>
    </location>
</feature>
<evidence type="ECO:0000259" key="11">
    <source>
        <dbReference type="Pfam" id="PF00156"/>
    </source>
</evidence>
<dbReference type="Pfam" id="PF00156">
    <property type="entry name" value="Pribosyltran"/>
    <property type="match status" value="1"/>
</dbReference>
<dbReference type="NCBIfam" id="NF002636">
    <property type="entry name" value="PRK02304.1-5"/>
    <property type="match status" value="1"/>
</dbReference>
<dbReference type="UniPathway" id="UPA00588">
    <property type="reaction ID" value="UER00646"/>
</dbReference>
<dbReference type="GO" id="GO:0006166">
    <property type="term" value="P:purine ribonucleoside salvage"/>
    <property type="evidence" value="ECO:0007669"/>
    <property type="project" value="UniProtKB-KW"/>
</dbReference>
<protein>
    <recommendedName>
        <fullName evidence="6">adenine phosphoribosyltransferase</fullName>
        <ecNumber evidence="6">2.4.2.7</ecNumber>
    </recommendedName>
</protein>
<evidence type="ECO:0000256" key="4">
    <source>
        <dbReference type="ARBA" id="ARBA00008391"/>
    </source>
</evidence>
<dbReference type="HAMAP" id="MF_00004">
    <property type="entry name" value="Aden_phosphoribosyltr"/>
    <property type="match status" value="1"/>
</dbReference>
<evidence type="ECO:0000313" key="14">
    <source>
        <dbReference type="Proteomes" id="UP000326396"/>
    </source>
</evidence>
<comment type="catalytic activity">
    <reaction evidence="1">
        <text>AMP + diphosphate = 5-phospho-alpha-D-ribose 1-diphosphate + adenine</text>
        <dbReference type="Rhea" id="RHEA:16609"/>
        <dbReference type="ChEBI" id="CHEBI:16708"/>
        <dbReference type="ChEBI" id="CHEBI:33019"/>
        <dbReference type="ChEBI" id="CHEBI:58017"/>
        <dbReference type="ChEBI" id="CHEBI:456215"/>
        <dbReference type="EC" id="2.4.2.7"/>
    </reaction>
</comment>
<dbReference type="SUPFAM" id="SSF53271">
    <property type="entry name" value="PRTase-like"/>
    <property type="match status" value="1"/>
</dbReference>
<dbReference type="EMBL" id="SZYD01000013">
    <property type="protein sequence ID" value="KAD4384632.1"/>
    <property type="molecule type" value="Genomic_DNA"/>
</dbReference>
<gene>
    <name evidence="13" type="ORF">E3N88_24800</name>
</gene>
<dbReference type="GO" id="GO:0003999">
    <property type="term" value="F:adenine phosphoribosyltransferase activity"/>
    <property type="evidence" value="ECO:0007669"/>
    <property type="project" value="UniProtKB-EC"/>
</dbReference>
<dbReference type="NCBIfam" id="NF002634">
    <property type="entry name" value="PRK02304.1-3"/>
    <property type="match status" value="1"/>
</dbReference>
<dbReference type="Pfam" id="PF01182">
    <property type="entry name" value="Glucosamine_iso"/>
    <property type="match status" value="1"/>
</dbReference>
<dbReference type="SUPFAM" id="SSF100950">
    <property type="entry name" value="NagB/RpiA/CoA transferase-like"/>
    <property type="match status" value="1"/>
</dbReference>
<dbReference type="FunFam" id="3.40.50.2020:FF:000022">
    <property type="entry name" value="Adenine phosphoribosyltransferase 1"/>
    <property type="match status" value="1"/>
</dbReference>
<dbReference type="EC" id="2.4.2.7" evidence="6"/>